<keyword evidence="1" id="KW-0472">Membrane</keyword>
<feature type="transmembrane region" description="Helical" evidence="1">
    <location>
        <begin position="99"/>
        <end position="118"/>
    </location>
</feature>
<sequence>MTLDDRDLLKQLFGATTECQAVESLAVRGPIESAAIQAHLGSCAHCAAQRAAYVAFLEPAPCAADAFAVNWVDNRMRMPWNRDATPRASWFDRLFGTRALAPAAIALAALLLTVGVGVRSRSSVPSTQDLLQSAERSQNVELIAPKGDVARAPEELRWGAVAGAAQYRVKIMEVDRVLLWQATTASLNVRVPLDVQGKSLPGKRMIWQVEALDAGGKELAQSSQSFRKKLAPTH</sequence>
<proteinExistence type="predicted"/>
<dbReference type="RefSeq" id="WP_194449812.1">
    <property type="nucleotide sequence ID" value="NZ_CP063849.1"/>
</dbReference>
<name>A0A7S7SKC1_PALFE</name>
<dbReference type="EMBL" id="CP063849">
    <property type="protein sequence ID" value="QOY88149.1"/>
    <property type="molecule type" value="Genomic_DNA"/>
</dbReference>
<reference evidence="2 3" key="1">
    <citation type="submission" date="2020-10" db="EMBL/GenBank/DDBJ databases">
        <title>Complete genome sequence of Paludibaculum fermentans P105T, a facultatively anaerobic acidobacterium capable of dissimilatory Fe(III) reduction.</title>
        <authorList>
            <person name="Dedysh S.N."/>
            <person name="Beletsky A.V."/>
            <person name="Kulichevskaya I.S."/>
            <person name="Mardanov A.V."/>
            <person name="Ravin N.V."/>
        </authorList>
    </citation>
    <scope>NUCLEOTIDE SEQUENCE [LARGE SCALE GENOMIC DNA]</scope>
    <source>
        <strain evidence="2 3">P105</strain>
    </source>
</reference>
<dbReference type="KEGG" id="pfer:IRI77_36345"/>
<keyword evidence="3" id="KW-1185">Reference proteome</keyword>
<keyword evidence="1" id="KW-1133">Transmembrane helix</keyword>
<gene>
    <name evidence="2" type="ORF">IRI77_36345</name>
</gene>
<protein>
    <submittedName>
        <fullName evidence="2">Uncharacterized protein</fullName>
    </submittedName>
</protein>
<evidence type="ECO:0000313" key="2">
    <source>
        <dbReference type="EMBL" id="QOY88149.1"/>
    </source>
</evidence>
<evidence type="ECO:0000256" key="1">
    <source>
        <dbReference type="SAM" id="Phobius"/>
    </source>
</evidence>
<accession>A0A7S7SKC1</accession>
<keyword evidence="1" id="KW-0812">Transmembrane</keyword>
<dbReference type="Proteomes" id="UP000593892">
    <property type="component" value="Chromosome"/>
</dbReference>
<dbReference type="AlphaFoldDB" id="A0A7S7SKC1"/>
<evidence type="ECO:0000313" key="3">
    <source>
        <dbReference type="Proteomes" id="UP000593892"/>
    </source>
</evidence>
<organism evidence="2 3">
    <name type="scientific">Paludibaculum fermentans</name>
    <dbReference type="NCBI Taxonomy" id="1473598"/>
    <lineage>
        <taxon>Bacteria</taxon>
        <taxon>Pseudomonadati</taxon>
        <taxon>Acidobacteriota</taxon>
        <taxon>Terriglobia</taxon>
        <taxon>Bryobacterales</taxon>
        <taxon>Bryobacteraceae</taxon>
        <taxon>Paludibaculum</taxon>
    </lineage>
</organism>